<dbReference type="AlphaFoldDB" id="A0A369J425"/>
<sequence>MHFSLDPLSLPFPSHTTIFTSVAQIRRFSSVPSSQHSWTHTEYMDTIRHAFLNYPLLTRMKRIHRSTALVYGCWLVWSGVHEIRCRETISNGRIETMNGPDSPLPAPSDIFLSPTIPLP</sequence>
<protein>
    <submittedName>
        <fullName evidence="1">Uncharacterized protein</fullName>
    </submittedName>
</protein>
<comment type="caution">
    <text evidence="1">The sequence shown here is derived from an EMBL/GenBank/DDBJ whole genome shotgun (WGS) entry which is preliminary data.</text>
</comment>
<organism evidence="1 2">
    <name type="scientific">Hypsizygus marmoreus</name>
    <name type="common">White beech mushroom</name>
    <name type="synonym">Agaricus marmoreus</name>
    <dbReference type="NCBI Taxonomy" id="39966"/>
    <lineage>
        <taxon>Eukaryota</taxon>
        <taxon>Fungi</taxon>
        <taxon>Dikarya</taxon>
        <taxon>Basidiomycota</taxon>
        <taxon>Agaricomycotina</taxon>
        <taxon>Agaricomycetes</taxon>
        <taxon>Agaricomycetidae</taxon>
        <taxon>Agaricales</taxon>
        <taxon>Tricholomatineae</taxon>
        <taxon>Lyophyllaceae</taxon>
        <taxon>Hypsizygus</taxon>
    </lineage>
</organism>
<reference evidence="1" key="1">
    <citation type="submission" date="2018-04" db="EMBL/GenBank/DDBJ databases">
        <title>Whole genome sequencing of Hypsizygus marmoreus.</title>
        <authorList>
            <person name="Choi I.-G."/>
            <person name="Min B."/>
            <person name="Kim J.-G."/>
            <person name="Kim S."/>
            <person name="Oh Y.-L."/>
            <person name="Kong W.-S."/>
            <person name="Park H."/>
            <person name="Jeong J."/>
            <person name="Song E.-S."/>
        </authorList>
    </citation>
    <scope>NUCLEOTIDE SEQUENCE [LARGE SCALE GENOMIC DNA]</scope>
    <source>
        <strain evidence="1">51987-8</strain>
    </source>
</reference>
<dbReference type="Proteomes" id="UP000076154">
    <property type="component" value="Unassembled WGS sequence"/>
</dbReference>
<evidence type="ECO:0000313" key="2">
    <source>
        <dbReference type="Proteomes" id="UP000076154"/>
    </source>
</evidence>
<evidence type="ECO:0000313" key="1">
    <source>
        <dbReference type="EMBL" id="RDB15145.1"/>
    </source>
</evidence>
<dbReference type="EMBL" id="LUEZ02000201">
    <property type="protein sequence ID" value="RDB15145.1"/>
    <property type="molecule type" value="Genomic_DNA"/>
</dbReference>
<name>A0A369J425_HYPMA</name>
<keyword evidence="2" id="KW-1185">Reference proteome</keyword>
<accession>A0A369J425</accession>
<dbReference type="InParanoid" id="A0A369J425"/>
<gene>
    <name evidence="1" type="ORF">Hypma_005176</name>
</gene>
<proteinExistence type="predicted"/>